<proteinExistence type="predicted"/>
<dbReference type="PROSITE" id="PS50835">
    <property type="entry name" value="IG_LIKE"/>
    <property type="match status" value="1"/>
</dbReference>
<dbReference type="EMBL" id="WJKJ01000188">
    <property type="protein sequence ID" value="MBD3364718.1"/>
    <property type="molecule type" value="Genomic_DNA"/>
</dbReference>
<dbReference type="InterPro" id="IPR007110">
    <property type="entry name" value="Ig-like_dom"/>
</dbReference>
<dbReference type="SUPFAM" id="SSF49265">
    <property type="entry name" value="Fibronectin type III"/>
    <property type="match status" value="1"/>
</dbReference>
<dbReference type="InterPro" id="IPR003961">
    <property type="entry name" value="FN3_dom"/>
</dbReference>
<dbReference type="Proteomes" id="UP000630660">
    <property type="component" value="Unassembled WGS sequence"/>
</dbReference>
<dbReference type="SUPFAM" id="SSF50969">
    <property type="entry name" value="YVTN repeat-like/Quinoprotein amine dehydrogenase"/>
    <property type="match status" value="1"/>
</dbReference>
<dbReference type="InterPro" id="IPR036116">
    <property type="entry name" value="FN3_sf"/>
</dbReference>
<feature type="non-terminal residue" evidence="3">
    <location>
        <position position="500"/>
    </location>
</feature>
<feature type="domain" description="Fibronectin type-III" evidence="2">
    <location>
        <begin position="150"/>
        <end position="248"/>
    </location>
</feature>
<dbReference type="InterPro" id="IPR013783">
    <property type="entry name" value="Ig-like_fold"/>
</dbReference>
<dbReference type="Pfam" id="PF08309">
    <property type="entry name" value="LVIVD"/>
    <property type="match status" value="2"/>
</dbReference>
<dbReference type="Pfam" id="PF22352">
    <property type="entry name" value="K319L-like_PKD"/>
    <property type="match status" value="1"/>
</dbReference>
<evidence type="ECO:0000259" key="1">
    <source>
        <dbReference type="PROSITE" id="PS50835"/>
    </source>
</evidence>
<evidence type="ECO:0000259" key="2">
    <source>
        <dbReference type="PROSITE" id="PS50853"/>
    </source>
</evidence>
<name>A0A9D5K9C2_UNCW3</name>
<reference evidence="3" key="1">
    <citation type="submission" date="2019-11" db="EMBL/GenBank/DDBJ databases">
        <title>Microbial mats filling the niche in hypersaline microbial mats.</title>
        <authorList>
            <person name="Wong H.L."/>
            <person name="Macleod F.I."/>
            <person name="White R.A. III"/>
            <person name="Burns B.P."/>
        </authorList>
    </citation>
    <scope>NUCLEOTIDE SEQUENCE</scope>
    <source>
        <strain evidence="3">Bin_327</strain>
    </source>
</reference>
<evidence type="ECO:0000313" key="3">
    <source>
        <dbReference type="EMBL" id="MBD3364718.1"/>
    </source>
</evidence>
<evidence type="ECO:0008006" key="5">
    <source>
        <dbReference type="Google" id="ProtNLM"/>
    </source>
</evidence>
<organism evidence="3 4">
    <name type="scientific">candidate division WOR-3 bacterium</name>
    <dbReference type="NCBI Taxonomy" id="2052148"/>
    <lineage>
        <taxon>Bacteria</taxon>
        <taxon>Bacteria division WOR-3</taxon>
    </lineage>
</organism>
<sequence length="500" mass="54085">MKNSGNISSQGNLKGGRMAKRFAVSAALVVFILAALTGCGNHAPEIMELLLNNVKAENGVAQDTVQVGDTVTISCTVNDPDANQTLEYEWLSLNEGSAKYKTQSFNWSITTPPPQMPTTYEFALTVTDGYGGIAYDTLTVIVNGTTVSAEPVDLLDQGRIGSSEVELIWRAAPVDWWNEYRVYRGDGSPEPMNVIAKIGYSYGDDRNDTTYTDTDLEPGRDYFYKIAAVDSAGNEALSNRRDVTTLRLELLGSLTLGGGHGLRIANTGNYIFVAAREQSVKGFTINSTGPATAANIPHPNANYNAWAYDVFITGNILHTAFGNEGYWAYDITNPLNPNDTLFVTPTQLTGSLTAEARSVFADGNDVFIGCTDHATGYHTITWITVDIPNAAFTFNAIDTLHDTPKDIHVDGNYVYVAIANAGLEVLRWSVLPVPAFSYVGLVSTNDEANQVYVSGTEAYVAASSEGLLVIDISNKNNPYLAAQWPDPEGQPYPTNAQGIY</sequence>
<dbReference type="AlphaFoldDB" id="A0A9D5K9C2"/>
<gene>
    <name evidence="3" type="ORF">GF359_05835</name>
</gene>
<dbReference type="InterPro" id="IPR011044">
    <property type="entry name" value="Quino_amine_DH_bsu"/>
</dbReference>
<dbReference type="SMART" id="SM00060">
    <property type="entry name" value="FN3"/>
    <property type="match status" value="1"/>
</dbReference>
<dbReference type="CDD" id="cd00063">
    <property type="entry name" value="FN3"/>
    <property type="match status" value="1"/>
</dbReference>
<dbReference type="PROSITE" id="PS50853">
    <property type="entry name" value="FN3"/>
    <property type="match status" value="1"/>
</dbReference>
<evidence type="ECO:0000313" key="4">
    <source>
        <dbReference type="Proteomes" id="UP000630660"/>
    </source>
</evidence>
<protein>
    <recommendedName>
        <fullName evidence="5">Ig-like domain-containing protein</fullName>
    </recommendedName>
</protein>
<feature type="domain" description="Ig-like" evidence="1">
    <location>
        <begin position="44"/>
        <end position="91"/>
    </location>
</feature>
<accession>A0A9D5K9C2</accession>
<comment type="caution">
    <text evidence="3">The sequence shown here is derived from an EMBL/GenBank/DDBJ whole genome shotgun (WGS) entry which is preliminary data.</text>
</comment>
<dbReference type="Gene3D" id="2.60.40.10">
    <property type="entry name" value="Immunoglobulins"/>
    <property type="match status" value="2"/>
</dbReference>
<dbReference type="InterPro" id="IPR013211">
    <property type="entry name" value="LVIVD"/>
</dbReference>